<reference evidence="6" key="1">
    <citation type="submission" date="2021-01" db="EMBL/GenBank/DDBJ databases">
        <authorList>
            <person name="Corre E."/>
            <person name="Pelletier E."/>
            <person name="Niang G."/>
            <person name="Scheremetjew M."/>
            <person name="Finn R."/>
            <person name="Kale V."/>
            <person name="Holt S."/>
            <person name="Cochrane G."/>
            <person name="Meng A."/>
            <person name="Brown T."/>
            <person name="Cohen L."/>
        </authorList>
    </citation>
    <scope>NUCLEOTIDE SEQUENCE</scope>
    <source>
        <strain evidence="6">CCMP722</strain>
    </source>
</reference>
<comment type="similarity">
    <text evidence="1 4">Belongs to the tRNA nucleotidyltransferase/poly(A) polymerase family.</text>
</comment>
<dbReference type="GO" id="GO:0052929">
    <property type="term" value="F:ATP:3'-cytidine-cytidine-tRNA adenylyltransferase activity"/>
    <property type="evidence" value="ECO:0007669"/>
    <property type="project" value="TreeGrafter"/>
</dbReference>
<evidence type="ECO:0000313" key="6">
    <source>
        <dbReference type="EMBL" id="CAD8679371.1"/>
    </source>
</evidence>
<dbReference type="FunFam" id="3.30.460.10:FF:000019">
    <property type="entry name" value="tRNA nucleotidyltransferase cca2"/>
    <property type="match status" value="1"/>
</dbReference>
<feature type="domain" description="Poly A polymerase head" evidence="5">
    <location>
        <begin position="197"/>
        <end position="334"/>
    </location>
</feature>
<protein>
    <recommendedName>
        <fullName evidence="5">Poly A polymerase head domain-containing protein</fullName>
    </recommendedName>
</protein>
<sequence>MPTNLSCSLRGGVRTCWSALPPPSSPLSFVSATQRVHRTARGSARAAAFSCGDTVRDLPVNLLKQGTEWNSRPRTRKDSRGLHRLCGAYCRWQHAETCRASLINLTWSQPRSTSLQGRVSGEHLATQLWQGESTRHVRQPRYAATSLAASAETTASVSLKVKSIMVYDHVVLTEEEKELFRILLETKEYFGLSTTLRAAGGWVRDKLIGRNSDDVDIALDDMLGKDFAEKVNEYLALKGEEVHSVGVIQTNPEQSKHLETARVRVRGTWIDLVNLRSEAYAENSRIPTMAFGTPAQDAYRRDLTINSMFYNINENCIEDLTEKGMEDLRAGVIRTPLPPLETFLDDPLRVLRAVRFSARFQFELDPTLVEAASGDEVRVALRDKVSKERVGTEIDAMLKSQDPVEAMRHLLRMRIFNVAFPVPKDSNLPEGQPYGPVCVAVMRGVEAILKELPTDYFTPEERRMCLLAGLLLPLRTVQVKAKKKLIPISSHIVREELKMRTKDAELVVALHNAAAEFATLAGELQMLRSGDSNGDAAGSAVPPSPGETGKGGYPAHLCVLTGGLVKQLKENWRLALPLAAAMDIPCVGSLCQERCALVANASDKESGLGEEETLRRRALCLELEGMVEGMGLARAWEMKWLLDGKTVMTELGMKGGPKLGQIMDAQTRWQFQHPDATADDCRKWLTAFAADQQ</sequence>
<dbReference type="InterPro" id="IPR002646">
    <property type="entry name" value="PolA_pol_head_dom"/>
</dbReference>
<dbReference type="GO" id="GO:0003723">
    <property type="term" value="F:RNA binding"/>
    <property type="evidence" value="ECO:0007669"/>
    <property type="project" value="UniProtKB-KW"/>
</dbReference>
<dbReference type="SUPFAM" id="SSF81891">
    <property type="entry name" value="Poly A polymerase C-terminal region-like"/>
    <property type="match status" value="2"/>
</dbReference>
<name>A0A7S0RJ89_9CHLO</name>
<accession>A0A7S0RJ89</accession>
<evidence type="ECO:0000256" key="2">
    <source>
        <dbReference type="ARBA" id="ARBA00022679"/>
    </source>
</evidence>
<dbReference type="CDD" id="cd05398">
    <property type="entry name" value="NT_ClassII-CCAase"/>
    <property type="match status" value="1"/>
</dbReference>
<dbReference type="Gene3D" id="1.10.3090.10">
    <property type="entry name" value="cca-adding enzyme, domain 2"/>
    <property type="match status" value="1"/>
</dbReference>
<keyword evidence="3 4" id="KW-0694">RNA-binding</keyword>
<dbReference type="SUPFAM" id="SSF81301">
    <property type="entry name" value="Nucleotidyltransferase"/>
    <property type="match status" value="1"/>
</dbReference>
<dbReference type="PANTHER" id="PTHR13734:SF5">
    <property type="entry name" value="CCA TRNA NUCLEOTIDYLTRANSFERASE, MITOCHONDRIAL"/>
    <property type="match status" value="1"/>
</dbReference>
<evidence type="ECO:0000256" key="4">
    <source>
        <dbReference type="RuleBase" id="RU003953"/>
    </source>
</evidence>
<dbReference type="Pfam" id="PF01743">
    <property type="entry name" value="PolyA_pol"/>
    <property type="match status" value="1"/>
</dbReference>
<dbReference type="EMBL" id="HBFA01028696">
    <property type="protein sequence ID" value="CAD8679371.1"/>
    <property type="molecule type" value="Transcribed_RNA"/>
</dbReference>
<evidence type="ECO:0000256" key="3">
    <source>
        <dbReference type="ARBA" id="ARBA00022884"/>
    </source>
</evidence>
<keyword evidence="2 4" id="KW-0808">Transferase</keyword>
<dbReference type="InterPro" id="IPR043519">
    <property type="entry name" value="NT_sf"/>
</dbReference>
<dbReference type="GO" id="GO:0052927">
    <property type="term" value="F:CC tRNA cytidylyltransferase activity"/>
    <property type="evidence" value="ECO:0007669"/>
    <property type="project" value="TreeGrafter"/>
</dbReference>
<evidence type="ECO:0000256" key="1">
    <source>
        <dbReference type="ARBA" id="ARBA00007265"/>
    </source>
</evidence>
<organism evidence="6">
    <name type="scientific">Pyramimonas obovata</name>
    <dbReference type="NCBI Taxonomy" id="1411642"/>
    <lineage>
        <taxon>Eukaryota</taxon>
        <taxon>Viridiplantae</taxon>
        <taxon>Chlorophyta</taxon>
        <taxon>Pyramimonadophyceae</taxon>
        <taxon>Pyramimonadales</taxon>
        <taxon>Pyramimonadaceae</taxon>
        <taxon>Pyramimonas</taxon>
        <taxon>Pyramimonas incertae sedis</taxon>
    </lineage>
</organism>
<evidence type="ECO:0000259" key="5">
    <source>
        <dbReference type="Pfam" id="PF01743"/>
    </source>
</evidence>
<proteinExistence type="inferred from homology"/>
<dbReference type="GO" id="GO:0005739">
    <property type="term" value="C:mitochondrion"/>
    <property type="evidence" value="ECO:0007669"/>
    <property type="project" value="UniProtKB-ARBA"/>
</dbReference>
<dbReference type="Gene3D" id="3.30.460.10">
    <property type="entry name" value="Beta Polymerase, domain 2"/>
    <property type="match status" value="1"/>
</dbReference>
<dbReference type="GO" id="GO:0001680">
    <property type="term" value="P:tRNA 3'-terminal CCA addition"/>
    <property type="evidence" value="ECO:0007669"/>
    <property type="project" value="UniProtKB-ARBA"/>
</dbReference>
<gene>
    <name evidence="6" type="ORF">POBO1169_LOCUS14525</name>
</gene>
<dbReference type="AlphaFoldDB" id="A0A7S0RJ89"/>
<dbReference type="PANTHER" id="PTHR13734">
    <property type="entry name" value="TRNA-NUCLEOTIDYLTRANSFERASE"/>
    <property type="match status" value="1"/>
</dbReference>